<dbReference type="NCBIfam" id="TIGR00227">
    <property type="entry name" value="ribD_Cterm"/>
    <property type="match status" value="1"/>
</dbReference>
<dbReference type="PIRSF" id="PIRSF006769">
    <property type="entry name" value="RibD"/>
    <property type="match status" value="1"/>
</dbReference>
<evidence type="ECO:0000256" key="9">
    <source>
        <dbReference type="ARBA" id="ARBA00022857"/>
    </source>
</evidence>
<evidence type="ECO:0000256" key="1">
    <source>
        <dbReference type="ARBA" id="ARBA00002151"/>
    </source>
</evidence>
<evidence type="ECO:0000256" key="10">
    <source>
        <dbReference type="ARBA" id="ARBA00023002"/>
    </source>
</evidence>
<dbReference type="InterPro" id="IPR002125">
    <property type="entry name" value="CMP_dCMP_dom"/>
</dbReference>
<dbReference type="Gene3D" id="3.40.430.10">
    <property type="entry name" value="Dihydrofolate Reductase, subunit A"/>
    <property type="match status" value="1"/>
</dbReference>
<gene>
    <name evidence="14" type="primary">ribD</name>
    <name evidence="14" type="ORF">ACFONP_03375</name>
</gene>
<dbReference type="RefSeq" id="WP_268249055.1">
    <property type="nucleotide sequence ID" value="NZ_BMXU01000001.1"/>
</dbReference>
<keyword evidence="15" id="KW-1185">Reference proteome</keyword>
<keyword evidence="9 12" id="KW-0521">NADP</keyword>
<accession>A0ABV7M8I5</accession>
<name>A0ABV7M8I5_9PROT</name>
<evidence type="ECO:0000313" key="15">
    <source>
        <dbReference type="Proteomes" id="UP001595607"/>
    </source>
</evidence>
<dbReference type="PANTHER" id="PTHR38011">
    <property type="entry name" value="DIHYDROFOLATE REDUCTASE FAMILY PROTEIN (AFU_ORTHOLOGUE AFUA_8G06820)"/>
    <property type="match status" value="1"/>
</dbReference>
<evidence type="ECO:0000256" key="12">
    <source>
        <dbReference type="PIRNR" id="PIRNR006769"/>
    </source>
</evidence>
<dbReference type="InterPro" id="IPR016192">
    <property type="entry name" value="APOBEC/CMP_deaminase_Zn-bd"/>
</dbReference>
<evidence type="ECO:0000256" key="8">
    <source>
        <dbReference type="ARBA" id="ARBA00022833"/>
    </source>
</evidence>
<comment type="catalytic activity">
    <reaction evidence="12">
        <text>5-amino-6-(5-phospho-D-ribitylamino)uracil + NADP(+) = 5-amino-6-(5-phospho-D-ribosylamino)uracil + NADPH + H(+)</text>
        <dbReference type="Rhea" id="RHEA:17845"/>
        <dbReference type="ChEBI" id="CHEBI:15378"/>
        <dbReference type="ChEBI" id="CHEBI:57783"/>
        <dbReference type="ChEBI" id="CHEBI:58349"/>
        <dbReference type="ChEBI" id="CHEBI:58421"/>
        <dbReference type="ChEBI" id="CHEBI:58453"/>
        <dbReference type="EC" id="1.1.1.193"/>
    </reaction>
</comment>
<dbReference type="EC" id="1.1.1.193" evidence="12"/>
<evidence type="ECO:0000259" key="13">
    <source>
        <dbReference type="PROSITE" id="PS51747"/>
    </source>
</evidence>
<keyword evidence="11" id="KW-0511">Multifunctional enzyme</keyword>
<evidence type="ECO:0000256" key="4">
    <source>
        <dbReference type="ARBA" id="ARBA00005259"/>
    </source>
</evidence>
<evidence type="ECO:0000256" key="3">
    <source>
        <dbReference type="ARBA" id="ARBA00004910"/>
    </source>
</evidence>
<feature type="domain" description="CMP/dCMP-type deaminase" evidence="13">
    <location>
        <begin position="1"/>
        <end position="116"/>
    </location>
</feature>
<dbReference type="InterPro" id="IPR016193">
    <property type="entry name" value="Cytidine_deaminase-like"/>
</dbReference>
<dbReference type="InterPro" id="IPR050765">
    <property type="entry name" value="Riboflavin_Biosynth_HTPR"/>
</dbReference>
<dbReference type="PROSITE" id="PS51747">
    <property type="entry name" value="CYT_DCMP_DEAMINASES_2"/>
    <property type="match status" value="1"/>
</dbReference>
<organism evidence="14 15">
    <name type="scientific">Parvularcula lutaonensis</name>
    <dbReference type="NCBI Taxonomy" id="491923"/>
    <lineage>
        <taxon>Bacteria</taxon>
        <taxon>Pseudomonadati</taxon>
        <taxon>Pseudomonadota</taxon>
        <taxon>Alphaproteobacteria</taxon>
        <taxon>Parvularculales</taxon>
        <taxon>Parvularculaceae</taxon>
        <taxon>Parvularcula</taxon>
    </lineage>
</organism>
<dbReference type="Pfam" id="PF01872">
    <property type="entry name" value="RibD_C"/>
    <property type="match status" value="1"/>
</dbReference>
<comment type="catalytic activity">
    <reaction evidence="12">
        <text>2,5-diamino-6-hydroxy-4-(5-phosphoribosylamino)-pyrimidine + H2O + H(+) = 5-amino-6-(5-phospho-D-ribosylamino)uracil + NH4(+)</text>
        <dbReference type="Rhea" id="RHEA:21868"/>
        <dbReference type="ChEBI" id="CHEBI:15377"/>
        <dbReference type="ChEBI" id="CHEBI:15378"/>
        <dbReference type="ChEBI" id="CHEBI:28938"/>
        <dbReference type="ChEBI" id="CHEBI:58453"/>
        <dbReference type="ChEBI" id="CHEBI:58614"/>
        <dbReference type="EC" id="3.5.4.26"/>
    </reaction>
</comment>
<comment type="similarity">
    <text evidence="5 12">In the C-terminal section; belongs to the HTP reductase family.</text>
</comment>
<comment type="pathway">
    <text evidence="3 12">Cofactor biosynthesis; riboflavin biosynthesis; 5-amino-6-(D-ribitylamino)uracil from GTP: step 3/4.</text>
</comment>
<dbReference type="PANTHER" id="PTHR38011:SF7">
    <property type="entry name" value="2,5-DIAMINO-6-RIBOSYLAMINO-4(3H)-PYRIMIDINONE 5'-PHOSPHATE REDUCTASE"/>
    <property type="match status" value="1"/>
</dbReference>
<dbReference type="SUPFAM" id="SSF53927">
    <property type="entry name" value="Cytidine deaminase-like"/>
    <property type="match status" value="1"/>
</dbReference>
<dbReference type="NCBIfam" id="TIGR00326">
    <property type="entry name" value="eubact_ribD"/>
    <property type="match status" value="1"/>
</dbReference>
<comment type="cofactor">
    <cofactor evidence="12">
        <name>Zn(2+)</name>
        <dbReference type="ChEBI" id="CHEBI:29105"/>
    </cofactor>
    <text evidence="12">Binds 1 zinc ion.</text>
</comment>
<evidence type="ECO:0000256" key="11">
    <source>
        <dbReference type="ARBA" id="ARBA00023268"/>
    </source>
</evidence>
<evidence type="ECO:0000256" key="7">
    <source>
        <dbReference type="ARBA" id="ARBA00022723"/>
    </source>
</evidence>
<comment type="pathway">
    <text evidence="2 12">Cofactor biosynthesis; riboflavin biosynthesis; 5-amino-6-(D-ribitylamino)uracil from GTP: step 2/4.</text>
</comment>
<dbReference type="InterPro" id="IPR004794">
    <property type="entry name" value="Eubact_RibD"/>
</dbReference>
<evidence type="ECO:0000256" key="5">
    <source>
        <dbReference type="ARBA" id="ARBA00007417"/>
    </source>
</evidence>
<dbReference type="Gene3D" id="3.40.140.10">
    <property type="entry name" value="Cytidine Deaminase, domain 2"/>
    <property type="match status" value="1"/>
</dbReference>
<reference evidence="15" key="1">
    <citation type="journal article" date="2019" name="Int. J. Syst. Evol. Microbiol.">
        <title>The Global Catalogue of Microorganisms (GCM) 10K type strain sequencing project: providing services to taxonomists for standard genome sequencing and annotation.</title>
        <authorList>
            <consortium name="The Broad Institute Genomics Platform"/>
            <consortium name="The Broad Institute Genome Sequencing Center for Infectious Disease"/>
            <person name="Wu L."/>
            <person name="Ma J."/>
        </authorList>
    </citation>
    <scope>NUCLEOTIDE SEQUENCE [LARGE SCALE GENOMIC DNA]</scope>
    <source>
        <strain evidence="15">KCTC 22245</strain>
    </source>
</reference>
<evidence type="ECO:0000313" key="14">
    <source>
        <dbReference type="EMBL" id="MFC3301765.1"/>
    </source>
</evidence>
<sequence>MRRAIELARQAEGFTHPNPMVGCVLVKDGKVIAEGFHARPGEAHAEAMALKEAGENARGATAYVTLEPCNHYGRTPPCSHGLIDAGVARVVYGMRDVNPVAEGGAEALRKAGIAAELAPVEVRAECAALVRPWVHAMKCWRPWVTAKLAMTLDGYTATPSGESKWITGPEARRRGHDLRQRTDAIIVGSGTVLADDPGLDPRPEGRDVAPSLKVVMDSGLRTPVDAKLLATPGPVLIIGHDDADHDRASALEAAGAEIALLPGADGRPDLKEALRYLHSRGLVDVMIEGGGTLLGAAFDAGVVDEVWAFVAPVLFGAGRPAIAGRGPESLADAFQLTKVETETLGPDILVRGLKERTAS</sequence>
<keyword evidence="10 12" id="KW-0560">Oxidoreductase</keyword>
<dbReference type="InterPro" id="IPR024072">
    <property type="entry name" value="DHFR-like_dom_sf"/>
</dbReference>
<dbReference type="PROSITE" id="PS00903">
    <property type="entry name" value="CYT_DCMP_DEAMINASES_1"/>
    <property type="match status" value="1"/>
</dbReference>
<evidence type="ECO:0000256" key="2">
    <source>
        <dbReference type="ARBA" id="ARBA00004882"/>
    </source>
</evidence>
<comment type="similarity">
    <text evidence="4 12">In the N-terminal section; belongs to the cytidine and deoxycytidylate deaminase family.</text>
</comment>
<dbReference type="EMBL" id="JBHRVA010000002">
    <property type="protein sequence ID" value="MFC3301765.1"/>
    <property type="molecule type" value="Genomic_DNA"/>
</dbReference>
<dbReference type="CDD" id="cd01284">
    <property type="entry name" value="Riboflavin_deaminase-reductase"/>
    <property type="match status" value="1"/>
</dbReference>
<keyword evidence="6 12" id="KW-0686">Riboflavin biosynthesis</keyword>
<dbReference type="SUPFAM" id="SSF53597">
    <property type="entry name" value="Dihydrofolate reductase-like"/>
    <property type="match status" value="1"/>
</dbReference>
<keyword evidence="12 14" id="KW-0378">Hydrolase</keyword>
<evidence type="ECO:0000256" key="6">
    <source>
        <dbReference type="ARBA" id="ARBA00022619"/>
    </source>
</evidence>
<dbReference type="Pfam" id="PF00383">
    <property type="entry name" value="dCMP_cyt_deam_1"/>
    <property type="match status" value="1"/>
</dbReference>
<dbReference type="InterPro" id="IPR011549">
    <property type="entry name" value="RibD_C"/>
</dbReference>
<keyword evidence="8 12" id="KW-0862">Zinc</keyword>
<comment type="function">
    <text evidence="1 12">Converts 2,5-diamino-6-(ribosylamino)-4(3h)-pyrimidinone 5'-phosphate into 5-amino-6-(ribosylamino)-2,4(1h,3h)-pyrimidinedione 5'-phosphate.</text>
</comment>
<dbReference type="GO" id="GO:0008703">
    <property type="term" value="F:5-amino-6-(5-phosphoribosylamino)uracil reductase activity"/>
    <property type="evidence" value="ECO:0007669"/>
    <property type="project" value="UniProtKB-EC"/>
</dbReference>
<dbReference type="EC" id="3.5.4.26" evidence="12"/>
<protein>
    <recommendedName>
        <fullName evidence="12">Riboflavin biosynthesis protein RibD</fullName>
    </recommendedName>
    <domain>
        <recommendedName>
            <fullName evidence="12">Diaminohydroxyphosphoribosylaminopyrimidine deaminase</fullName>
            <shortName evidence="12">DRAP deaminase</shortName>
            <ecNumber evidence="12">3.5.4.26</ecNumber>
        </recommendedName>
        <alternativeName>
            <fullName evidence="12">Riboflavin-specific deaminase</fullName>
        </alternativeName>
    </domain>
    <domain>
        <recommendedName>
            <fullName evidence="12">5-amino-6-(5-phosphoribosylamino)uracil reductase</fullName>
            <ecNumber evidence="12">1.1.1.193</ecNumber>
        </recommendedName>
        <alternativeName>
            <fullName evidence="12">HTP reductase</fullName>
        </alternativeName>
    </domain>
</protein>
<keyword evidence="7 12" id="KW-0479">Metal-binding</keyword>
<dbReference type="Proteomes" id="UP001595607">
    <property type="component" value="Unassembled WGS sequence"/>
</dbReference>
<dbReference type="InterPro" id="IPR002734">
    <property type="entry name" value="RibDG_C"/>
</dbReference>
<dbReference type="GO" id="GO:0008835">
    <property type="term" value="F:diaminohydroxyphosphoribosylaminopyrimidine deaminase activity"/>
    <property type="evidence" value="ECO:0007669"/>
    <property type="project" value="UniProtKB-EC"/>
</dbReference>
<comment type="caution">
    <text evidence="14">The sequence shown here is derived from an EMBL/GenBank/DDBJ whole genome shotgun (WGS) entry which is preliminary data.</text>
</comment>
<proteinExistence type="inferred from homology"/>